<dbReference type="PANTHER" id="PTHR47432">
    <property type="entry name" value="CELL WALL ASSEMBLY REGULATOR SMI1"/>
    <property type="match status" value="1"/>
</dbReference>
<proteinExistence type="predicted"/>
<dbReference type="SUPFAM" id="SSF160631">
    <property type="entry name" value="SMI1/KNR4-like"/>
    <property type="match status" value="1"/>
</dbReference>
<sequence>MQEIWTYIESWLYANAPKVLDTLQPGASDTQIKAAEDFLSIQFPAEVKASYRIHNGQSGYDYGFLEGREFLSLERMQEEWAVWKELLDGGEFEDFESSPDAGIRSDWWSAQWIPLTNDGAGNHDCLDLNPGEGGKRGQIITMWHDEPERPIVAPSFREWLEQYAEGLESGQFVFSEEDKGIFNVDYM</sequence>
<dbReference type="Proteomes" id="UP001050975">
    <property type="component" value="Unassembled WGS sequence"/>
</dbReference>
<dbReference type="PANTHER" id="PTHR47432:SF1">
    <property type="entry name" value="CELL WALL ASSEMBLY REGULATOR SMI1"/>
    <property type="match status" value="1"/>
</dbReference>
<organism evidence="2 3">
    <name type="scientific">Microseira wollei NIES-4236</name>
    <dbReference type="NCBI Taxonomy" id="2530354"/>
    <lineage>
        <taxon>Bacteria</taxon>
        <taxon>Bacillati</taxon>
        <taxon>Cyanobacteriota</taxon>
        <taxon>Cyanophyceae</taxon>
        <taxon>Oscillatoriophycideae</taxon>
        <taxon>Aerosakkonematales</taxon>
        <taxon>Aerosakkonemataceae</taxon>
        <taxon>Microseira</taxon>
    </lineage>
</organism>
<dbReference type="InterPro" id="IPR037883">
    <property type="entry name" value="Knr4/Smi1-like_sf"/>
</dbReference>
<dbReference type="InterPro" id="IPR018958">
    <property type="entry name" value="Knr4/Smi1-like_dom"/>
</dbReference>
<dbReference type="Pfam" id="PF09346">
    <property type="entry name" value="SMI1_KNR4"/>
    <property type="match status" value="1"/>
</dbReference>
<dbReference type="RefSeq" id="WP_226583260.1">
    <property type="nucleotide sequence ID" value="NZ_BLAY01000053.1"/>
</dbReference>
<feature type="domain" description="Knr4/Smi1-like" evidence="1">
    <location>
        <begin position="26"/>
        <end position="162"/>
    </location>
</feature>
<protein>
    <recommendedName>
        <fullName evidence="1">Knr4/Smi1-like domain-containing protein</fullName>
    </recommendedName>
</protein>
<comment type="caution">
    <text evidence="2">The sequence shown here is derived from an EMBL/GenBank/DDBJ whole genome shotgun (WGS) entry which is preliminary data.</text>
</comment>
<dbReference type="SMART" id="SM00860">
    <property type="entry name" value="SMI1_KNR4"/>
    <property type="match status" value="1"/>
</dbReference>
<evidence type="ECO:0000259" key="1">
    <source>
        <dbReference type="SMART" id="SM00860"/>
    </source>
</evidence>
<gene>
    <name evidence="2" type="ORF">MiSe_36060</name>
</gene>
<dbReference type="Gene3D" id="3.40.1580.10">
    <property type="entry name" value="SMI1/KNR4-like"/>
    <property type="match status" value="1"/>
</dbReference>
<dbReference type="InterPro" id="IPR051873">
    <property type="entry name" value="KNR4/SMI1_regulator"/>
</dbReference>
<accession>A0AAV3XH85</accession>
<dbReference type="AlphaFoldDB" id="A0AAV3XH85"/>
<dbReference type="EMBL" id="BLAY01000053">
    <property type="protein sequence ID" value="GET38847.1"/>
    <property type="molecule type" value="Genomic_DNA"/>
</dbReference>
<name>A0AAV3XH85_9CYAN</name>
<evidence type="ECO:0000313" key="2">
    <source>
        <dbReference type="EMBL" id="GET38847.1"/>
    </source>
</evidence>
<keyword evidence="3" id="KW-1185">Reference proteome</keyword>
<reference evidence="2" key="1">
    <citation type="submission" date="2019-10" db="EMBL/GenBank/DDBJ databases">
        <title>Draft genome sequece of Microseira wollei NIES-4236.</title>
        <authorList>
            <person name="Yamaguchi H."/>
            <person name="Suzuki S."/>
            <person name="Kawachi M."/>
        </authorList>
    </citation>
    <scope>NUCLEOTIDE SEQUENCE</scope>
    <source>
        <strain evidence="2">NIES-4236</strain>
    </source>
</reference>
<evidence type="ECO:0000313" key="3">
    <source>
        <dbReference type="Proteomes" id="UP001050975"/>
    </source>
</evidence>